<organism evidence="3 4">
    <name type="scientific">Ramlibacter aurantiacus</name>
    <dbReference type="NCBI Taxonomy" id="2801330"/>
    <lineage>
        <taxon>Bacteria</taxon>
        <taxon>Pseudomonadati</taxon>
        <taxon>Pseudomonadota</taxon>
        <taxon>Betaproteobacteria</taxon>
        <taxon>Burkholderiales</taxon>
        <taxon>Comamonadaceae</taxon>
        <taxon>Ramlibacter</taxon>
    </lineage>
</organism>
<dbReference type="Gene3D" id="3.30.300.30">
    <property type="match status" value="1"/>
</dbReference>
<dbReference type="InterPro" id="IPR000873">
    <property type="entry name" value="AMP-dep_synth/lig_dom"/>
</dbReference>
<dbReference type="AlphaFoldDB" id="A0A937D5H6"/>
<sequence>MNSTDPPRGFSPFPALIASHAQLRGTATAFRVDEQTLDWATLHARVGHVARALERCGLAPGDRVALLGGASLPYVECFFGAVAARACVVPLPVSASVETLQALLADCDARLLFLDPGAGDAVMDMGTRLARESALQVVHFGHDGAATQAYAAWRASGETHAALPAASAEDPFNIIYSSGTTGLPKGIVHLHGMRQAQASRKGLFTPQARTLLSTPVYSNTTIMPMLGTVAQGGTCILMRKFDAGRFLALAAEQRATHTMLVPVQYKRLLAHPDFDAHDLSALELSQSTGAPMELDLKREILRRWPGRFLEVYGLTEGGVSCFLDARAHPDKLGTVGRPAFGGEVFLIDESGRRVPPDRVGVAGEVVGRSPFMMAGYHNRPEATAQIRWYDEQGAVHHRSGDIGRFDADGFLTLLDRIKDVIISGGHNVYAADLEAVLLRHADVQDAAVIGVPSPDWGETPLALVTPRAGAQIDPGALRDWVNAQVGKTQRLSAVELRTELLRSAVGKLSKKELRAPYWPSRPTPEVSP</sequence>
<proteinExistence type="predicted"/>
<evidence type="ECO:0000259" key="1">
    <source>
        <dbReference type="Pfam" id="PF00501"/>
    </source>
</evidence>
<feature type="domain" description="AMP-dependent synthetase/ligase" evidence="1">
    <location>
        <begin position="20"/>
        <end position="377"/>
    </location>
</feature>
<dbReference type="RefSeq" id="WP_201682916.1">
    <property type="nucleotide sequence ID" value="NZ_JAEQNA010000001.1"/>
</dbReference>
<dbReference type="SUPFAM" id="SSF56801">
    <property type="entry name" value="Acetyl-CoA synthetase-like"/>
    <property type="match status" value="1"/>
</dbReference>
<reference evidence="3" key="1">
    <citation type="submission" date="2021-01" db="EMBL/GenBank/DDBJ databases">
        <title>Ramlibacter sp. strain AW1 16S ribosomal RNA gene Genome sequencing and assembly.</title>
        <authorList>
            <person name="Kang M."/>
        </authorList>
    </citation>
    <scope>NUCLEOTIDE SEQUENCE</scope>
    <source>
        <strain evidence="3">AW1</strain>
    </source>
</reference>
<dbReference type="Gene3D" id="3.40.50.12780">
    <property type="entry name" value="N-terminal domain of ligase-like"/>
    <property type="match status" value="1"/>
</dbReference>
<dbReference type="GO" id="GO:0016877">
    <property type="term" value="F:ligase activity, forming carbon-sulfur bonds"/>
    <property type="evidence" value="ECO:0007669"/>
    <property type="project" value="UniProtKB-ARBA"/>
</dbReference>
<dbReference type="InterPro" id="IPR025110">
    <property type="entry name" value="AMP-bd_C"/>
</dbReference>
<protein>
    <submittedName>
        <fullName evidence="3">Acyl--CoA ligase</fullName>
    </submittedName>
</protein>
<comment type="caution">
    <text evidence="3">The sequence shown here is derived from an EMBL/GenBank/DDBJ whole genome shotgun (WGS) entry which is preliminary data.</text>
</comment>
<feature type="domain" description="AMP-binding enzyme C-terminal" evidence="2">
    <location>
        <begin position="433"/>
        <end position="507"/>
    </location>
</feature>
<keyword evidence="3" id="KW-0436">Ligase</keyword>
<dbReference type="PANTHER" id="PTHR43767:SF12">
    <property type="entry name" value="AMP-DEPENDENT SYNTHETASE AND LIGASE"/>
    <property type="match status" value="1"/>
</dbReference>
<dbReference type="InterPro" id="IPR020845">
    <property type="entry name" value="AMP-binding_CS"/>
</dbReference>
<dbReference type="InterPro" id="IPR045851">
    <property type="entry name" value="AMP-bd_C_sf"/>
</dbReference>
<dbReference type="Pfam" id="PF00501">
    <property type="entry name" value="AMP-binding"/>
    <property type="match status" value="1"/>
</dbReference>
<accession>A0A937D5H6</accession>
<dbReference type="Pfam" id="PF13193">
    <property type="entry name" value="AMP-binding_C"/>
    <property type="match status" value="1"/>
</dbReference>
<gene>
    <name evidence="3" type="ORF">JI739_06120</name>
</gene>
<dbReference type="EMBL" id="JAEQNA010000001">
    <property type="protein sequence ID" value="MBL0419918.1"/>
    <property type="molecule type" value="Genomic_DNA"/>
</dbReference>
<evidence type="ECO:0000313" key="3">
    <source>
        <dbReference type="EMBL" id="MBL0419918.1"/>
    </source>
</evidence>
<evidence type="ECO:0000259" key="2">
    <source>
        <dbReference type="Pfam" id="PF13193"/>
    </source>
</evidence>
<keyword evidence="4" id="KW-1185">Reference proteome</keyword>
<dbReference type="InterPro" id="IPR042099">
    <property type="entry name" value="ANL_N_sf"/>
</dbReference>
<dbReference type="PANTHER" id="PTHR43767">
    <property type="entry name" value="LONG-CHAIN-FATTY-ACID--COA LIGASE"/>
    <property type="match status" value="1"/>
</dbReference>
<evidence type="ECO:0000313" key="4">
    <source>
        <dbReference type="Proteomes" id="UP000613011"/>
    </source>
</evidence>
<name>A0A937D5H6_9BURK</name>
<dbReference type="PROSITE" id="PS00455">
    <property type="entry name" value="AMP_BINDING"/>
    <property type="match status" value="1"/>
</dbReference>
<dbReference type="Proteomes" id="UP000613011">
    <property type="component" value="Unassembled WGS sequence"/>
</dbReference>
<dbReference type="InterPro" id="IPR050237">
    <property type="entry name" value="ATP-dep_AMP-bd_enzyme"/>
</dbReference>